<dbReference type="GeneID" id="59162411"/>
<evidence type="ECO:0000259" key="3">
    <source>
        <dbReference type="Pfam" id="PF00534"/>
    </source>
</evidence>
<evidence type="ECO:0000256" key="1">
    <source>
        <dbReference type="ARBA" id="ARBA00022676"/>
    </source>
</evidence>
<dbReference type="GO" id="GO:0016757">
    <property type="term" value="F:glycosyltransferase activity"/>
    <property type="evidence" value="ECO:0007669"/>
    <property type="project" value="UniProtKB-KW"/>
</dbReference>
<accession>A0A5P8FNW2</accession>
<feature type="domain" description="Glycosyl transferase family 1" evidence="3">
    <location>
        <begin position="220"/>
        <end position="373"/>
    </location>
</feature>
<keyword evidence="2 4" id="KW-0808">Transferase</keyword>
<dbReference type="RefSeq" id="WP_123092918.1">
    <property type="nucleotide sequence ID" value="NZ_CP044548.2"/>
</dbReference>
<gene>
    <name evidence="4" type="ORF">EEW87_014560</name>
</gene>
<protein>
    <submittedName>
        <fullName evidence="4">Glycosyltransferase</fullName>
    </submittedName>
</protein>
<dbReference type="PANTHER" id="PTHR12526:SF510">
    <property type="entry name" value="D-INOSITOL 3-PHOSPHATE GLYCOSYLTRANSFERASE"/>
    <property type="match status" value="1"/>
</dbReference>
<dbReference type="Pfam" id="PF00534">
    <property type="entry name" value="Glycos_transf_1"/>
    <property type="match status" value="1"/>
</dbReference>
<dbReference type="InterPro" id="IPR001296">
    <property type="entry name" value="Glyco_trans_1"/>
</dbReference>
<evidence type="ECO:0000313" key="5">
    <source>
        <dbReference type="Proteomes" id="UP000271708"/>
    </source>
</evidence>
<sequence>MPRVLLIAPTCDGQDVGESWVSAQWARHLAQRCDTTLVTYHKRTATPAAEQLDGLRVVEWVEPPLLGRAERLNSIAKPGYVAFYRRARRWVADALAAGEHFDLAFQPTPVAMRYPSPVVGLGIPTIVGPVGGGLADPPGFSADGTSEPWYYRLRELDGMRLRRDRLLRRTFEEADCVLGIADYVAEALSGLTLKRFETMPETAVAQIPEPVERVAGPRVRALFAGRLVRSKGVHELVDALAATTAPVDLEIAGVGPEEESLRRQVAALGLEDRVTFHGWVERPAMAELYRRADIFAFPSYREPGGNAPLEAMSWGLPLVVAARGGPGAFTTDECAIRLPVISPERFRTDITAALDRLGGDAALRRAMGEAGRRHVAATATWPAKVDRLLALGAELAADRR</sequence>
<organism evidence="4 5">
    <name type="scientific">Janibacter melonis</name>
    <dbReference type="NCBI Taxonomy" id="262209"/>
    <lineage>
        <taxon>Bacteria</taxon>
        <taxon>Bacillati</taxon>
        <taxon>Actinomycetota</taxon>
        <taxon>Actinomycetes</taxon>
        <taxon>Micrococcales</taxon>
        <taxon>Intrasporangiaceae</taxon>
        <taxon>Janibacter</taxon>
    </lineage>
</organism>
<dbReference type="Proteomes" id="UP000271708">
    <property type="component" value="Chromosome"/>
</dbReference>
<evidence type="ECO:0000256" key="2">
    <source>
        <dbReference type="ARBA" id="ARBA00022679"/>
    </source>
</evidence>
<keyword evidence="1" id="KW-0328">Glycosyltransferase</keyword>
<evidence type="ECO:0000313" key="4">
    <source>
        <dbReference type="EMBL" id="QFQ31276.2"/>
    </source>
</evidence>
<reference evidence="4 5" key="1">
    <citation type="submission" date="2019-09" db="EMBL/GenBank/DDBJ databases">
        <title>Complete Genome Sequence of Janibacter melonis M714 with both human health impact and industrial applications.</title>
        <authorList>
            <person name="Jin M."/>
            <person name="Zhao Q.R."/>
        </authorList>
    </citation>
    <scope>NUCLEOTIDE SEQUENCE [LARGE SCALE GENOMIC DNA]</scope>
    <source>
        <strain evidence="4 5">M714</strain>
    </source>
</reference>
<dbReference type="Gene3D" id="3.40.50.2000">
    <property type="entry name" value="Glycogen Phosphorylase B"/>
    <property type="match status" value="2"/>
</dbReference>
<dbReference type="SUPFAM" id="SSF53756">
    <property type="entry name" value="UDP-Glycosyltransferase/glycogen phosphorylase"/>
    <property type="match status" value="1"/>
</dbReference>
<name>A0A5P8FNW2_9MICO</name>
<proteinExistence type="predicted"/>
<dbReference type="KEGG" id="jme:EEW87_014560"/>
<dbReference type="EMBL" id="CP044548">
    <property type="protein sequence ID" value="QFQ31276.2"/>
    <property type="molecule type" value="Genomic_DNA"/>
</dbReference>
<dbReference type="CDD" id="cd03801">
    <property type="entry name" value="GT4_PimA-like"/>
    <property type="match status" value="1"/>
</dbReference>
<dbReference type="AlphaFoldDB" id="A0A5P8FNW2"/>
<dbReference type="PANTHER" id="PTHR12526">
    <property type="entry name" value="GLYCOSYLTRANSFERASE"/>
    <property type="match status" value="1"/>
</dbReference>